<dbReference type="GeneID" id="70129708"/>
<dbReference type="RefSeq" id="XP_045953790.1">
    <property type="nucleotide sequence ID" value="XM_046100816.1"/>
</dbReference>
<evidence type="ECO:0000313" key="2">
    <source>
        <dbReference type="Proteomes" id="UP000758603"/>
    </source>
</evidence>
<evidence type="ECO:0000313" key="1">
    <source>
        <dbReference type="EMBL" id="KAH6647276.1"/>
    </source>
</evidence>
<dbReference type="EMBL" id="JAGPXC010000009">
    <property type="protein sequence ID" value="KAH6647276.1"/>
    <property type="molecule type" value="Genomic_DNA"/>
</dbReference>
<name>A0A9P8RQ37_9PEZI</name>
<protein>
    <submittedName>
        <fullName evidence="1">Uncharacterized protein</fullName>
    </submittedName>
</protein>
<accession>A0A9P8RQ37</accession>
<dbReference type="Proteomes" id="UP000758603">
    <property type="component" value="Unassembled WGS sequence"/>
</dbReference>
<organism evidence="1 2">
    <name type="scientific">Truncatella angustata</name>
    <dbReference type="NCBI Taxonomy" id="152316"/>
    <lineage>
        <taxon>Eukaryota</taxon>
        <taxon>Fungi</taxon>
        <taxon>Dikarya</taxon>
        <taxon>Ascomycota</taxon>
        <taxon>Pezizomycotina</taxon>
        <taxon>Sordariomycetes</taxon>
        <taxon>Xylariomycetidae</taxon>
        <taxon>Amphisphaeriales</taxon>
        <taxon>Sporocadaceae</taxon>
        <taxon>Truncatella</taxon>
    </lineage>
</organism>
<dbReference type="AlphaFoldDB" id="A0A9P8RQ37"/>
<comment type="caution">
    <text evidence="1">The sequence shown here is derived from an EMBL/GenBank/DDBJ whole genome shotgun (WGS) entry which is preliminary data.</text>
</comment>
<keyword evidence="2" id="KW-1185">Reference proteome</keyword>
<reference evidence="1" key="1">
    <citation type="journal article" date="2021" name="Nat. Commun.">
        <title>Genetic determinants of endophytism in the Arabidopsis root mycobiome.</title>
        <authorList>
            <person name="Mesny F."/>
            <person name="Miyauchi S."/>
            <person name="Thiergart T."/>
            <person name="Pickel B."/>
            <person name="Atanasova L."/>
            <person name="Karlsson M."/>
            <person name="Huettel B."/>
            <person name="Barry K.W."/>
            <person name="Haridas S."/>
            <person name="Chen C."/>
            <person name="Bauer D."/>
            <person name="Andreopoulos W."/>
            <person name="Pangilinan J."/>
            <person name="LaButti K."/>
            <person name="Riley R."/>
            <person name="Lipzen A."/>
            <person name="Clum A."/>
            <person name="Drula E."/>
            <person name="Henrissat B."/>
            <person name="Kohler A."/>
            <person name="Grigoriev I.V."/>
            <person name="Martin F.M."/>
            <person name="Hacquard S."/>
        </authorList>
    </citation>
    <scope>NUCLEOTIDE SEQUENCE</scope>
    <source>
        <strain evidence="1">MPI-SDFR-AT-0073</strain>
    </source>
</reference>
<sequence length="240" mass="27129">MSFTLVAITSVPENTDTPASLVQYLYDQEDNFLPLKTDELLVLHDSKHAPSFGFSYTLFPKIRSTFGLSPHYGYLEGDHETLADADHIALLGLRSGWKFNIQHDSTFVGCSEEMRGNIDEPWLHDLPSLILPEDLEVVFGEPARCESISIRLFGLSSQNQAHLQPWLARGEMTHEGECLIRVQENRLVMVGIVEYDQIVPGKLGTYSLAQRARPGRLLSFHSAFYKVLRSVYTRDWASLS</sequence>
<gene>
    <name evidence="1" type="ORF">BKA67DRAFT_540724</name>
</gene>
<proteinExistence type="predicted"/>